<dbReference type="PANTHER" id="PTHR38776">
    <property type="entry name" value="MLTA-INTERACTING PROTEIN-RELATED"/>
    <property type="match status" value="1"/>
</dbReference>
<evidence type="ECO:0000256" key="4">
    <source>
        <dbReference type="ARBA" id="ARBA00023136"/>
    </source>
</evidence>
<protein>
    <submittedName>
        <fullName evidence="6">MipA/OmpV family protein</fullName>
    </submittedName>
</protein>
<evidence type="ECO:0000256" key="5">
    <source>
        <dbReference type="ARBA" id="ARBA00023237"/>
    </source>
</evidence>
<keyword evidence="3" id="KW-0732">Signal</keyword>
<evidence type="ECO:0000256" key="2">
    <source>
        <dbReference type="ARBA" id="ARBA00005722"/>
    </source>
</evidence>
<comment type="subcellular location">
    <subcellularLocation>
        <location evidence="1">Cell outer membrane</location>
    </subcellularLocation>
</comment>
<dbReference type="PANTHER" id="PTHR38776:SF1">
    <property type="entry name" value="MLTA-INTERACTING PROTEIN-RELATED"/>
    <property type="match status" value="1"/>
</dbReference>
<comment type="similarity">
    <text evidence="2">Belongs to the MipA/OmpV family.</text>
</comment>
<organism evidence="6 7">
    <name type="scientific">Paraburkholderia agricolaris</name>
    <dbReference type="NCBI Taxonomy" id="2152888"/>
    <lineage>
        <taxon>Bacteria</taxon>
        <taxon>Pseudomonadati</taxon>
        <taxon>Pseudomonadota</taxon>
        <taxon>Betaproteobacteria</taxon>
        <taxon>Burkholderiales</taxon>
        <taxon>Burkholderiaceae</taxon>
        <taxon>Paraburkholderia</taxon>
    </lineage>
</organism>
<gene>
    <name evidence="6" type="ORF">PQR66_11230</name>
</gene>
<evidence type="ECO:0000313" key="6">
    <source>
        <dbReference type="EMBL" id="MFL9883601.1"/>
    </source>
</evidence>
<dbReference type="RefSeq" id="WP_408332387.1">
    <property type="nucleotide sequence ID" value="NZ_JAQQFH010000028.1"/>
</dbReference>
<dbReference type="EMBL" id="JAQQFN010000007">
    <property type="protein sequence ID" value="MFL9883601.1"/>
    <property type="molecule type" value="Genomic_DNA"/>
</dbReference>
<accession>A0ABW8ZKV9</accession>
<keyword evidence="5" id="KW-0998">Cell outer membrane</keyword>
<sequence>MAISPKSGLRVKAFILSACNVSALTGARQRKHQWVFFGNDRGDVVLFQPTRRDRPREYGVLLAVASFFLSSGIARAQNVNNPENSSLTILSNAANVTHWGLGGGVGIEPSPYRGDSMRVLPIPLFYFDNKWISAFATTLDLKVGQWNGVTLALRGRVGILEGYKASDAPILNGMSNRDGATFWYGPAIGWHSGFGTLTANYLIGGNKGQQATVEFRKAFELGSWTIEPHADARWLDDKYVSYFYGVTPSEALVGRPAYDGKSTVNATIGTKIGYRITRHQSVSLDLQVTHLGSGISDSPLVGKRFIPAARLGYLYRFK</sequence>
<evidence type="ECO:0000313" key="7">
    <source>
        <dbReference type="Proteomes" id="UP001629249"/>
    </source>
</evidence>
<dbReference type="InterPro" id="IPR010583">
    <property type="entry name" value="MipA"/>
</dbReference>
<evidence type="ECO:0000256" key="3">
    <source>
        <dbReference type="ARBA" id="ARBA00022729"/>
    </source>
</evidence>
<keyword evidence="7" id="KW-1185">Reference proteome</keyword>
<dbReference type="Pfam" id="PF06629">
    <property type="entry name" value="MipA"/>
    <property type="match status" value="1"/>
</dbReference>
<proteinExistence type="inferred from homology"/>
<keyword evidence="4" id="KW-0472">Membrane</keyword>
<name>A0ABW8ZKV9_9BURK</name>
<reference evidence="6 7" key="1">
    <citation type="journal article" date="2024" name="Chem. Sci.">
        <title>Discovery of megapolipeptins by genome mining of a Burkholderiales bacteria collection.</title>
        <authorList>
            <person name="Paulo B.S."/>
            <person name="Recchia M.J.J."/>
            <person name="Lee S."/>
            <person name="Fergusson C.H."/>
            <person name="Romanowski S.B."/>
            <person name="Hernandez A."/>
            <person name="Krull N."/>
            <person name="Liu D.Y."/>
            <person name="Cavanagh H."/>
            <person name="Bos A."/>
            <person name="Gray C.A."/>
            <person name="Murphy B.T."/>
            <person name="Linington R.G."/>
            <person name="Eustaquio A.S."/>
        </authorList>
    </citation>
    <scope>NUCLEOTIDE SEQUENCE [LARGE SCALE GENOMIC DNA]</scope>
    <source>
        <strain evidence="6 7">RL16-012-BIC-B</strain>
    </source>
</reference>
<evidence type="ECO:0000256" key="1">
    <source>
        <dbReference type="ARBA" id="ARBA00004442"/>
    </source>
</evidence>
<dbReference type="Proteomes" id="UP001629249">
    <property type="component" value="Unassembled WGS sequence"/>
</dbReference>
<comment type="caution">
    <text evidence="6">The sequence shown here is derived from an EMBL/GenBank/DDBJ whole genome shotgun (WGS) entry which is preliminary data.</text>
</comment>